<proteinExistence type="predicted"/>
<protein>
    <submittedName>
        <fullName evidence="2">Unannotated protein</fullName>
    </submittedName>
</protein>
<evidence type="ECO:0000256" key="1">
    <source>
        <dbReference type="SAM" id="Phobius"/>
    </source>
</evidence>
<feature type="transmembrane region" description="Helical" evidence="1">
    <location>
        <begin position="12"/>
        <end position="30"/>
    </location>
</feature>
<dbReference type="EMBL" id="CAEZWB010000026">
    <property type="protein sequence ID" value="CAB4642727.1"/>
    <property type="molecule type" value="Genomic_DNA"/>
</dbReference>
<keyword evidence="1" id="KW-0472">Membrane</keyword>
<organism evidence="2">
    <name type="scientific">freshwater metagenome</name>
    <dbReference type="NCBI Taxonomy" id="449393"/>
    <lineage>
        <taxon>unclassified sequences</taxon>
        <taxon>metagenomes</taxon>
        <taxon>ecological metagenomes</taxon>
    </lineage>
</organism>
<dbReference type="AlphaFoldDB" id="A0A6J6JZ72"/>
<keyword evidence="1" id="KW-1133">Transmembrane helix</keyword>
<reference evidence="2" key="1">
    <citation type="submission" date="2020-05" db="EMBL/GenBank/DDBJ databases">
        <authorList>
            <person name="Chiriac C."/>
            <person name="Salcher M."/>
            <person name="Ghai R."/>
            <person name="Kavagutti S V."/>
        </authorList>
    </citation>
    <scope>NUCLEOTIDE SEQUENCE</scope>
</reference>
<name>A0A6J6JZ72_9ZZZZ</name>
<gene>
    <name evidence="2" type="ORF">UFOPK2166_00338</name>
</gene>
<sequence>MNLFTLEAESAKTFLLSATGGSIFLLLIVLKFAKSLVTKLILSILFIGIGTLAFTQRDNLSACVEKVSAQVQAGQTLDSACSFLGQDVQVSLP</sequence>
<evidence type="ECO:0000313" key="2">
    <source>
        <dbReference type="EMBL" id="CAB4642727.1"/>
    </source>
</evidence>
<accession>A0A6J6JZ72</accession>
<keyword evidence="1" id="KW-0812">Transmembrane</keyword>
<feature type="transmembrane region" description="Helical" evidence="1">
    <location>
        <begin position="37"/>
        <end position="55"/>
    </location>
</feature>